<evidence type="ECO:0000313" key="3">
    <source>
        <dbReference type="EMBL" id="XDV68732.1"/>
    </source>
</evidence>
<gene>
    <name evidence="3" type="ORF">AB5J51_04240</name>
</gene>
<keyword evidence="1" id="KW-0812">Transmembrane</keyword>
<organism evidence="3">
    <name type="scientific">Streptomyces sp. R33</name>
    <dbReference type="NCBI Taxonomy" id="3238629"/>
    <lineage>
        <taxon>Bacteria</taxon>
        <taxon>Bacillati</taxon>
        <taxon>Actinomycetota</taxon>
        <taxon>Actinomycetes</taxon>
        <taxon>Kitasatosporales</taxon>
        <taxon>Streptomycetaceae</taxon>
        <taxon>Streptomyces</taxon>
    </lineage>
</organism>
<keyword evidence="1" id="KW-0472">Membrane</keyword>
<keyword evidence="1" id="KW-1133">Transmembrane helix</keyword>
<accession>A0AB39YFM8</accession>
<sequence length="112" mass="12199">MIFGGAMAIFEGISAVVKDPLFIATRHYVFEFSLAGWGWVHLIVGIVLVLAGCAVLSGALWARYFGVFVAGLGAIANFLWIPYYPLWATILVAVNLFIIWALCHGMHREAAG</sequence>
<feature type="transmembrane region" description="Helical" evidence="1">
    <location>
        <begin position="64"/>
        <end position="80"/>
    </location>
</feature>
<dbReference type="Pfam" id="PF23636">
    <property type="entry name" value="DUF7144"/>
    <property type="match status" value="1"/>
</dbReference>
<dbReference type="AlphaFoldDB" id="A0AB39YFM8"/>
<evidence type="ECO:0000256" key="1">
    <source>
        <dbReference type="SAM" id="Phobius"/>
    </source>
</evidence>
<reference evidence="3" key="1">
    <citation type="submission" date="2024-08" db="EMBL/GenBank/DDBJ databases">
        <authorList>
            <person name="Yu S.T."/>
        </authorList>
    </citation>
    <scope>NUCLEOTIDE SEQUENCE</scope>
    <source>
        <strain evidence="3">R33</strain>
    </source>
</reference>
<name>A0AB39YFM8_9ACTN</name>
<evidence type="ECO:0000259" key="2">
    <source>
        <dbReference type="Pfam" id="PF23636"/>
    </source>
</evidence>
<feature type="domain" description="DUF7144" evidence="2">
    <location>
        <begin position="1"/>
        <end position="104"/>
    </location>
</feature>
<dbReference type="InterPro" id="IPR055568">
    <property type="entry name" value="DUF7144"/>
</dbReference>
<feature type="transmembrane region" description="Helical" evidence="1">
    <location>
        <begin position="39"/>
        <end position="57"/>
    </location>
</feature>
<protein>
    <recommendedName>
        <fullName evidence="2">DUF7144 domain-containing protein</fullName>
    </recommendedName>
</protein>
<feature type="transmembrane region" description="Helical" evidence="1">
    <location>
        <begin position="86"/>
        <end position="103"/>
    </location>
</feature>
<proteinExistence type="predicted"/>
<dbReference type="EMBL" id="CP165727">
    <property type="protein sequence ID" value="XDV68732.1"/>
    <property type="molecule type" value="Genomic_DNA"/>
</dbReference>